<dbReference type="Pfam" id="PF00704">
    <property type="entry name" value="Glyco_hydro_18"/>
    <property type="match status" value="1"/>
</dbReference>
<keyword evidence="6" id="KW-0732">Signal</keyword>
<dbReference type="GO" id="GO:0005576">
    <property type="term" value="C:extracellular region"/>
    <property type="evidence" value="ECO:0007669"/>
    <property type="project" value="TreeGrafter"/>
</dbReference>
<keyword evidence="9" id="KW-1185">Reference proteome</keyword>
<dbReference type="PROSITE" id="PS51910">
    <property type="entry name" value="GH18_2"/>
    <property type="match status" value="1"/>
</dbReference>
<proteinExistence type="inferred from homology"/>
<dbReference type="Proteomes" id="UP001652700">
    <property type="component" value="Unplaced"/>
</dbReference>
<dbReference type="OrthoDB" id="73875at2759"/>
<feature type="chain" id="PRO_5028080954" evidence="6">
    <location>
        <begin position="23"/>
        <end position="392"/>
    </location>
</feature>
<dbReference type="PROSITE" id="PS01095">
    <property type="entry name" value="GH18_1"/>
    <property type="match status" value="1"/>
</dbReference>
<dbReference type="Gene3D" id="3.20.20.80">
    <property type="entry name" value="Glycosidases"/>
    <property type="match status" value="1"/>
</dbReference>
<evidence type="ECO:0000256" key="4">
    <source>
        <dbReference type="RuleBase" id="RU000489"/>
    </source>
</evidence>
<dbReference type="KEGG" id="dvv:114334398"/>
<evidence type="ECO:0000256" key="3">
    <source>
        <dbReference type="ARBA" id="ARBA00023295"/>
    </source>
</evidence>
<keyword evidence="2" id="KW-1015">Disulfide bond</keyword>
<dbReference type="CDD" id="cd02872">
    <property type="entry name" value="GH18_chitolectin_chitotriosidase"/>
    <property type="match status" value="1"/>
</dbReference>
<gene>
    <name evidence="10" type="primary">LOC114334398</name>
</gene>
<dbReference type="GO" id="GO:0004568">
    <property type="term" value="F:chitinase activity"/>
    <property type="evidence" value="ECO:0007669"/>
    <property type="project" value="UniProtKB-ARBA"/>
</dbReference>
<keyword evidence="3 4" id="KW-0326">Glycosidase</keyword>
<dbReference type="SUPFAM" id="SSF54556">
    <property type="entry name" value="Chitinase insertion domain"/>
    <property type="match status" value="1"/>
</dbReference>
<dbReference type="InterPro" id="IPR001223">
    <property type="entry name" value="Glyco_hydro18_cat"/>
</dbReference>
<keyword evidence="1 4" id="KW-0378">Hydrolase</keyword>
<dbReference type="SMART" id="SM00636">
    <property type="entry name" value="Glyco_18"/>
    <property type="match status" value="1"/>
</dbReference>
<feature type="signal peptide" evidence="6">
    <location>
        <begin position="1"/>
        <end position="22"/>
    </location>
</feature>
<dbReference type="AlphaFoldDB" id="A0A6P7FV56"/>
<reference evidence="8" key="2">
    <citation type="submission" date="2025-05" db="UniProtKB">
        <authorList>
            <consortium name="EnsemblMetazoa"/>
        </authorList>
    </citation>
    <scope>IDENTIFICATION</scope>
</reference>
<dbReference type="EnsemblMetazoa" id="XM_028284435.2">
    <property type="protein sequence ID" value="XP_028140236.1"/>
    <property type="gene ID" value="LOC114334398"/>
</dbReference>
<protein>
    <submittedName>
        <fullName evidence="10">Chitotriosidase-1-like</fullName>
    </submittedName>
</protein>
<dbReference type="InParanoid" id="A0A6P7FV56"/>
<evidence type="ECO:0000259" key="7">
    <source>
        <dbReference type="PROSITE" id="PS51910"/>
    </source>
</evidence>
<dbReference type="InterPro" id="IPR011583">
    <property type="entry name" value="Chitinase_II/V-like_cat"/>
</dbReference>
<dbReference type="FunFam" id="3.10.50.10:FF:000001">
    <property type="entry name" value="Chitinase 3-like 1"/>
    <property type="match status" value="1"/>
</dbReference>
<feature type="domain" description="GH18" evidence="7">
    <location>
        <begin position="23"/>
        <end position="392"/>
    </location>
</feature>
<sequence>MKLFITFCLVAIFCTAPTFGSGKNIVCYFSSWTVYRHGGDGAGSFDVRNIDPSLCTHINFAFIGLNTDASIHILDPWESNDAGGPEGFKNLVALKESNPNLKIIVSMGGWNEGSEVYSEVAANAMLRKILANNVAYFLKEWNFDGFDLDWEYPGLRGGETTIDKDDFTALLKELSNVLKPKGYLLSAAVAGAHEKINEAYDIPAITKLLDMLNVMVFDYHGAFDDYVGHVSPLYPSKVDYDYYDNSTYNADAGIQYWLNGGADPAKINMGVVLYGRSFTLADKNNTALYAPVLGGGEEGPYTQQSGYLGYNEICKYYTDSTYVWDEEQRVPHRYWDDQWVGFEDEKSLTEKVNYALENNLGGMMVWSLDYDDFRGACGEAYPLLKTVNKING</sequence>
<comment type="similarity">
    <text evidence="5">Belongs to the glycosyl hydrolase 18 family.</text>
</comment>
<dbReference type="PANTHER" id="PTHR11177:SF360">
    <property type="entry name" value="CHITINASE 4-RELATED"/>
    <property type="match status" value="1"/>
</dbReference>
<organism evidence="10">
    <name type="scientific">Diabrotica virgifera virgifera</name>
    <name type="common">western corn rootworm</name>
    <dbReference type="NCBI Taxonomy" id="50390"/>
    <lineage>
        <taxon>Eukaryota</taxon>
        <taxon>Metazoa</taxon>
        <taxon>Ecdysozoa</taxon>
        <taxon>Arthropoda</taxon>
        <taxon>Hexapoda</taxon>
        <taxon>Insecta</taxon>
        <taxon>Pterygota</taxon>
        <taxon>Neoptera</taxon>
        <taxon>Endopterygota</taxon>
        <taxon>Coleoptera</taxon>
        <taxon>Polyphaga</taxon>
        <taxon>Cucujiformia</taxon>
        <taxon>Chrysomeloidea</taxon>
        <taxon>Chrysomelidae</taxon>
        <taxon>Galerucinae</taxon>
        <taxon>Diabroticina</taxon>
        <taxon>Diabroticites</taxon>
        <taxon>Diabrotica</taxon>
    </lineage>
</organism>
<evidence type="ECO:0000313" key="10">
    <source>
        <dbReference type="RefSeq" id="XP_028140236.1"/>
    </source>
</evidence>
<dbReference type="GO" id="GO:0005975">
    <property type="term" value="P:carbohydrate metabolic process"/>
    <property type="evidence" value="ECO:0007669"/>
    <property type="project" value="InterPro"/>
</dbReference>
<dbReference type="RefSeq" id="XP_028140236.1">
    <property type="nucleotide sequence ID" value="XM_028284435.1"/>
</dbReference>
<dbReference type="GO" id="GO:0006032">
    <property type="term" value="P:chitin catabolic process"/>
    <property type="evidence" value="ECO:0007669"/>
    <property type="project" value="TreeGrafter"/>
</dbReference>
<dbReference type="InterPro" id="IPR017853">
    <property type="entry name" value="GH"/>
</dbReference>
<dbReference type="GO" id="GO:0008061">
    <property type="term" value="F:chitin binding"/>
    <property type="evidence" value="ECO:0007669"/>
    <property type="project" value="InterPro"/>
</dbReference>
<evidence type="ECO:0000256" key="2">
    <source>
        <dbReference type="ARBA" id="ARBA00023157"/>
    </source>
</evidence>
<reference evidence="10" key="1">
    <citation type="submission" date="2025-04" db="UniProtKB">
        <authorList>
            <consortium name="RefSeq"/>
        </authorList>
    </citation>
    <scope>IDENTIFICATION</scope>
    <source>
        <tissue evidence="10">Whole insect</tissue>
    </source>
</reference>
<dbReference type="SUPFAM" id="SSF51445">
    <property type="entry name" value="(Trans)glycosidases"/>
    <property type="match status" value="1"/>
</dbReference>
<dbReference type="InterPro" id="IPR001579">
    <property type="entry name" value="Glyco_hydro_18_chit_AS"/>
</dbReference>
<dbReference type="PANTHER" id="PTHR11177">
    <property type="entry name" value="CHITINASE"/>
    <property type="match status" value="1"/>
</dbReference>
<evidence type="ECO:0000256" key="5">
    <source>
        <dbReference type="RuleBase" id="RU004453"/>
    </source>
</evidence>
<name>A0A6P7FV56_DIAVI</name>
<accession>A0A6P7FV56</accession>
<evidence type="ECO:0000313" key="8">
    <source>
        <dbReference type="EnsemblMetazoa" id="XP_028140236.1"/>
    </source>
</evidence>
<evidence type="ECO:0000313" key="9">
    <source>
        <dbReference type="Proteomes" id="UP001652700"/>
    </source>
</evidence>
<dbReference type="InterPro" id="IPR029070">
    <property type="entry name" value="Chitinase_insertion_sf"/>
</dbReference>
<dbReference type="Gene3D" id="3.10.50.10">
    <property type="match status" value="1"/>
</dbReference>
<evidence type="ECO:0000256" key="1">
    <source>
        <dbReference type="ARBA" id="ARBA00022801"/>
    </source>
</evidence>
<dbReference type="GeneID" id="114334398"/>
<dbReference type="InterPro" id="IPR050314">
    <property type="entry name" value="Glycosyl_Hydrlase_18"/>
</dbReference>
<evidence type="ECO:0000256" key="6">
    <source>
        <dbReference type="SAM" id="SignalP"/>
    </source>
</evidence>